<dbReference type="SUPFAM" id="SSF81321">
    <property type="entry name" value="Family A G protein-coupled receptor-like"/>
    <property type="match status" value="1"/>
</dbReference>
<accession>A0A8D9C2S7</accession>
<feature type="chain" id="PRO_5033956770" evidence="12">
    <location>
        <begin position="29"/>
        <end position="580"/>
    </location>
</feature>
<feature type="transmembrane region" description="Helical" evidence="11">
    <location>
        <begin position="512"/>
        <end position="534"/>
    </location>
</feature>
<evidence type="ECO:0000256" key="5">
    <source>
        <dbReference type="ARBA" id="ARBA00022989"/>
    </source>
</evidence>
<keyword evidence="8 14" id="KW-0675">Receptor</keyword>
<evidence type="ECO:0000256" key="2">
    <source>
        <dbReference type="ARBA" id="ARBA00008979"/>
    </source>
</evidence>
<feature type="domain" description="G-protein coupled receptors family 2 profile 2" evidence="13">
    <location>
        <begin position="276"/>
        <end position="536"/>
    </location>
</feature>
<keyword evidence="7 11" id="KW-0472">Membrane</keyword>
<dbReference type="Gene3D" id="2.170.180.11">
    <property type="entry name" value="Methuselah ectodomain, domain 2"/>
    <property type="match status" value="1"/>
</dbReference>
<keyword evidence="6" id="KW-0297">G-protein coupled receptor</keyword>
<feature type="transmembrane region" description="Helical" evidence="11">
    <location>
        <begin position="279"/>
        <end position="302"/>
    </location>
</feature>
<evidence type="ECO:0000256" key="9">
    <source>
        <dbReference type="ARBA" id="ARBA00023224"/>
    </source>
</evidence>
<name>A0A8D9C2S7_9HEMI</name>
<feature type="transmembrane region" description="Helical" evidence="11">
    <location>
        <begin position="314"/>
        <end position="337"/>
    </location>
</feature>
<evidence type="ECO:0000313" key="14">
    <source>
        <dbReference type="EMBL" id="CAG6792516.1"/>
    </source>
</evidence>
<reference evidence="14" key="1">
    <citation type="submission" date="2021-05" db="EMBL/GenBank/DDBJ databases">
        <authorList>
            <person name="Alioto T."/>
            <person name="Alioto T."/>
            <person name="Gomez Garrido J."/>
        </authorList>
    </citation>
    <scope>NUCLEOTIDE SEQUENCE</scope>
</reference>
<evidence type="ECO:0000256" key="1">
    <source>
        <dbReference type="ARBA" id="ARBA00004141"/>
    </source>
</evidence>
<dbReference type="EMBL" id="HBUF01374211">
    <property type="protein sequence ID" value="CAG6727548.1"/>
    <property type="molecule type" value="Transcribed_RNA"/>
</dbReference>
<protein>
    <submittedName>
        <fullName evidence="14">Probable G-protein coupled receptor Mth-like 1</fullName>
    </submittedName>
</protein>
<feature type="transmembrane region" description="Helical" evidence="11">
    <location>
        <begin position="438"/>
        <end position="461"/>
    </location>
</feature>
<evidence type="ECO:0000256" key="6">
    <source>
        <dbReference type="ARBA" id="ARBA00023040"/>
    </source>
</evidence>
<feature type="transmembrane region" description="Helical" evidence="11">
    <location>
        <begin position="482"/>
        <end position="500"/>
    </location>
</feature>
<evidence type="ECO:0000256" key="10">
    <source>
        <dbReference type="SAM" id="MobiDB-lite"/>
    </source>
</evidence>
<keyword evidence="3 11" id="KW-0812">Transmembrane</keyword>
<proteinExistence type="inferred from homology"/>
<comment type="subcellular location">
    <subcellularLocation>
        <location evidence="1">Membrane</location>
        <topology evidence="1">Multi-pass membrane protein</topology>
    </subcellularLocation>
</comment>
<dbReference type="AlphaFoldDB" id="A0A8D9C2S7"/>
<dbReference type="GO" id="GO:0007166">
    <property type="term" value="P:cell surface receptor signaling pathway"/>
    <property type="evidence" value="ECO:0007669"/>
    <property type="project" value="InterPro"/>
</dbReference>
<feature type="transmembrane region" description="Helical" evidence="11">
    <location>
        <begin position="343"/>
        <end position="371"/>
    </location>
</feature>
<evidence type="ECO:0000259" key="13">
    <source>
        <dbReference type="PROSITE" id="PS50261"/>
    </source>
</evidence>
<dbReference type="InterPro" id="IPR023311">
    <property type="entry name" value="Methusela_ecto_dom_2"/>
</dbReference>
<dbReference type="PROSITE" id="PS50261">
    <property type="entry name" value="G_PROTEIN_RECEP_F2_4"/>
    <property type="match status" value="1"/>
</dbReference>
<dbReference type="EMBL" id="HBUF01682165">
    <property type="protein sequence ID" value="CAG6792518.1"/>
    <property type="molecule type" value="Transcribed_RNA"/>
</dbReference>
<keyword evidence="9" id="KW-0807">Transducer</keyword>
<evidence type="ECO:0000256" key="12">
    <source>
        <dbReference type="SAM" id="SignalP"/>
    </source>
</evidence>
<dbReference type="PANTHER" id="PTHR46953:SF1">
    <property type="entry name" value="G-PROTEIN COUPLED RECEPTOR MTH-LIKE 1-RELATED"/>
    <property type="match status" value="1"/>
</dbReference>
<evidence type="ECO:0000256" key="4">
    <source>
        <dbReference type="ARBA" id="ARBA00022729"/>
    </source>
</evidence>
<evidence type="ECO:0000256" key="3">
    <source>
        <dbReference type="ARBA" id="ARBA00022692"/>
    </source>
</evidence>
<evidence type="ECO:0000256" key="11">
    <source>
        <dbReference type="SAM" id="Phobius"/>
    </source>
</evidence>
<organism evidence="14">
    <name type="scientific">Cacopsylla melanoneura</name>
    <dbReference type="NCBI Taxonomy" id="428564"/>
    <lineage>
        <taxon>Eukaryota</taxon>
        <taxon>Metazoa</taxon>
        <taxon>Ecdysozoa</taxon>
        <taxon>Arthropoda</taxon>
        <taxon>Hexapoda</taxon>
        <taxon>Insecta</taxon>
        <taxon>Pterygota</taxon>
        <taxon>Neoptera</taxon>
        <taxon>Paraneoptera</taxon>
        <taxon>Hemiptera</taxon>
        <taxon>Sternorrhyncha</taxon>
        <taxon>Psylloidea</taxon>
        <taxon>Psyllidae</taxon>
        <taxon>Psyllinae</taxon>
        <taxon>Cacopsylla</taxon>
    </lineage>
</organism>
<dbReference type="Pfam" id="PF00002">
    <property type="entry name" value="7tm_2"/>
    <property type="match status" value="1"/>
</dbReference>
<dbReference type="Gene3D" id="1.20.1070.10">
    <property type="entry name" value="Rhodopsin 7-helix transmembrane proteins"/>
    <property type="match status" value="1"/>
</dbReference>
<feature type="region of interest" description="Disordered" evidence="10">
    <location>
        <begin position="553"/>
        <end position="580"/>
    </location>
</feature>
<dbReference type="GO" id="GO:0004930">
    <property type="term" value="F:G protein-coupled receptor activity"/>
    <property type="evidence" value="ECO:0007669"/>
    <property type="project" value="UniProtKB-KW"/>
</dbReference>
<dbReference type="EMBL" id="HBUF01374210">
    <property type="protein sequence ID" value="CAG6727546.1"/>
    <property type="molecule type" value="Transcribed_RNA"/>
</dbReference>
<sequence>MTIFRSLRMSSRLFLPFLLLCLTRHSVANDSLIQINKCCNDNEFLNEQLECVRSEVPLPQWSPIIYQPEVSGFLAPGTIPENWAIIKPSKPNCDESSRGPSGDKYSLKFIVAQENGLPPSYVNFDNGSLYLQDHPELISNRHYCIENNAALVCLKVAATNSALDALKGKIFKCCGDNAVYSESKKSCMVDPNVDYWNLNENFTIIGGFPACVNSHYAIHGRLDETYSLNIDGTLSDSHGKNYNQSYCIEKTYENLSEKASIFVCANTYSGFEKDVRFSIYPIGLAISIVFLILTLLSTLLLPCTYHVLHWRCQINYIVCLLFADVLLCFTQFLSMYISPTLCVLSAIAMHFLFLAAFFWLNTMCFNIWWTFRDIRPTSLDKTQETFRLRMYELYAWGVPLVISGIGALMDLLPSEYQPNMMKPKFGEKRCWFYGDAEILPYFFLPIGILLFLNLTLFMATARELTCGLWKTEVVKSTNERATLGRVCLKLVIVMGITWVADILSWGIGGPNYMWYFTDMINTLQGLLIFIVVGCQPQVIAALRRWLNGSSATDNGMGGTSSTNAPSVLNESTTKPVETLC</sequence>
<feature type="transmembrane region" description="Helical" evidence="11">
    <location>
        <begin position="391"/>
        <end position="412"/>
    </location>
</feature>
<keyword evidence="5 11" id="KW-1133">Transmembrane helix</keyword>
<dbReference type="InterPro" id="IPR036272">
    <property type="entry name" value="Methuselah_N_sf"/>
</dbReference>
<dbReference type="PANTHER" id="PTHR46953">
    <property type="entry name" value="G-PROTEIN COUPLED RECEPTOR MTH-LIKE 1-RELATED"/>
    <property type="match status" value="1"/>
</dbReference>
<dbReference type="InterPro" id="IPR017981">
    <property type="entry name" value="GPCR_2-like_7TM"/>
</dbReference>
<dbReference type="GO" id="GO:0016020">
    <property type="term" value="C:membrane"/>
    <property type="evidence" value="ECO:0007669"/>
    <property type="project" value="UniProtKB-SubCell"/>
</dbReference>
<comment type="similarity">
    <text evidence="2">Belongs to the G-protein coupled receptor 2 family. Mth subfamily.</text>
</comment>
<evidence type="ECO:0000256" key="7">
    <source>
        <dbReference type="ARBA" id="ARBA00023136"/>
    </source>
</evidence>
<feature type="signal peptide" evidence="12">
    <location>
        <begin position="1"/>
        <end position="28"/>
    </location>
</feature>
<dbReference type="SUPFAM" id="SSF63877">
    <property type="entry name" value="Methuselah ectodomain"/>
    <property type="match status" value="1"/>
</dbReference>
<dbReference type="EMBL" id="HBUF01682164">
    <property type="protein sequence ID" value="CAG6792516.1"/>
    <property type="molecule type" value="Transcribed_RNA"/>
</dbReference>
<dbReference type="InterPro" id="IPR052808">
    <property type="entry name" value="GPCR_Mth-like"/>
</dbReference>
<dbReference type="CDD" id="cd15039">
    <property type="entry name" value="7tmB3_Methuselah-like"/>
    <property type="match status" value="1"/>
</dbReference>
<dbReference type="EMBL" id="HBUF01374212">
    <property type="protein sequence ID" value="CAG6727550.1"/>
    <property type="molecule type" value="Transcribed_RNA"/>
</dbReference>
<evidence type="ECO:0000256" key="8">
    <source>
        <dbReference type="ARBA" id="ARBA00023170"/>
    </source>
</evidence>
<dbReference type="InterPro" id="IPR000832">
    <property type="entry name" value="GPCR_2_secretin-like"/>
</dbReference>
<dbReference type="EMBL" id="HBUF01682166">
    <property type="protein sequence ID" value="CAG6792520.1"/>
    <property type="molecule type" value="Transcribed_RNA"/>
</dbReference>
<keyword evidence="4 12" id="KW-0732">Signal</keyword>